<sequence>MTFNLLQNHHQTLEDHEIQKTLELSVHDQKTLEDIMKPTSDSRTKIITMNAVHLRRCMAFFPPDVPDTSLVIVSVSDRRQIVQHSDEFRRTHKQRFRTAC</sequence>
<dbReference type="EMBL" id="BPLQ01001079">
    <property type="protein sequence ID" value="GIX78214.1"/>
    <property type="molecule type" value="Genomic_DNA"/>
</dbReference>
<organism evidence="1 2">
    <name type="scientific">Caerostris darwini</name>
    <dbReference type="NCBI Taxonomy" id="1538125"/>
    <lineage>
        <taxon>Eukaryota</taxon>
        <taxon>Metazoa</taxon>
        <taxon>Ecdysozoa</taxon>
        <taxon>Arthropoda</taxon>
        <taxon>Chelicerata</taxon>
        <taxon>Arachnida</taxon>
        <taxon>Araneae</taxon>
        <taxon>Araneomorphae</taxon>
        <taxon>Entelegynae</taxon>
        <taxon>Araneoidea</taxon>
        <taxon>Araneidae</taxon>
        <taxon>Caerostris</taxon>
    </lineage>
</organism>
<comment type="caution">
    <text evidence="1">The sequence shown here is derived from an EMBL/GenBank/DDBJ whole genome shotgun (WGS) entry which is preliminary data.</text>
</comment>
<protein>
    <submittedName>
        <fullName evidence="1">Uncharacterized protein</fullName>
    </submittedName>
</protein>
<evidence type="ECO:0000313" key="1">
    <source>
        <dbReference type="EMBL" id="GIX78214.1"/>
    </source>
</evidence>
<keyword evidence="2" id="KW-1185">Reference proteome</keyword>
<accession>A0AAV4N1T4</accession>
<dbReference type="Proteomes" id="UP001054837">
    <property type="component" value="Unassembled WGS sequence"/>
</dbReference>
<dbReference type="AlphaFoldDB" id="A0AAV4N1T4"/>
<evidence type="ECO:0000313" key="2">
    <source>
        <dbReference type="Proteomes" id="UP001054837"/>
    </source>
</evidence>
<name>A0AAV4N1T4_9ARAC</name>
<proteinExistence type="predicted"/>
<reference evidence="1 2" key="1">
    <citation type="submission" date="2021-06" db="EMBL/GenBank/DDBJ databases">
        <title>Caerostris darwini draft genome.</title>
        <authorList>
            <person name="Kono N."/>
            <person name="Arakawa K."/>
        </authorList>
    </citation>
    <scope>NUCLEOTIDE SEQUENCE [LARGE SCALE GENOMIC DNA]</scope>
</reference>
<gene>
    <name evidence="1" type="ORF">CDAR_509051</name>
</gene>